<feature type="transmembrane region" description="Helical" evidence="1">
    <location>
        <begin position="526"/>
        <end position="545"/>
    </location>
</feature>
<feature type="transmembrane region" description="Helical" evidence="1">
    <location>
        <begin position="451"/>
        <end position="468"/>
    </location>
</feature>
<proteinExistence type="predicted"/>
<accession>A0A226HNK2</accession>
<comment type="caution">
    <text evidence="2">The sequence shown here is derived from an EMBL/GenBank/DDBJ whole genome shotgun (WGS) entry which is preliminary data.</text>
</comment>
<keyword evidence="1" id="KW-1133">Transmembrane helix</keyword>
<protein>
    <submittedName>
        <fullName evidence="2">Uncharacterized protein</fullName>
    </submittedName>
</protein>
<sequence length="1062" mass="123273">MLKEINMFKNIFLFELKQQSKRRINYVFFILFVLQGVFYIKHTSDFFSADTSFHNAPAIVYAVLAGTGYLTFILVAFFASKALGKDLDDKTASLFYTTAVSESAFFWSRYLSSFFILLALSTGYLIGILIYPYTGISPQEKLMIFDLANFFKAIFYIFLPNIFVYFSVSFSLATIMKKNMGAYIGTLLFFVLLIFGDSSKDYGEVYTMVDASGFANLHLKLENLTALQKNSFALPLEGSFFINRLIWFSIATILLLVAYRGFSFLKFSEKKIKFKNDEPANTIIPTLDLPIIKIDLSLKSNISSMLRMALFEFKNSIRPIGFKIFMGFIFTLFIVYVTIYHQTYYSETQTLPITSEILKVTKPLAFFIYLFLIVSTTELLYKDRTADFWLISDVTPITNWSVILSKVLAMFLLSLLLSLSFIVMGIVVQTFKGFYDYQIDVYIGELIGRWLPKYFQYVLLTVFIASITAKKHITYIITCMLLMFTAVAQEMGMIEQFKYLFTFAPGGDFYTDMNGYGIFKQANSYFVIYWSSFALFLFFLSFIVWQRGIPLSLLQRVKNSKKRFSYTILLGLLLSGTIFIIYANKINQTTVIDNEFLSKEQQREENALYEKKYSKYSNSKQVKVTNIKATIDLFPNERYLLLNAEMTLKNKNNKKIDTLHIEWIDFYTIKKLAVKKHNLKKIQDDKKLKHAIYLITPAIEKNQQVELVVEANIQHKGFTNNDPQQHLTFNGSYFKNDIFPKFIGFDTDRIVPKNQYRSLLDLTKLQNRLSKFSDNVYASSLADSISYDFTISTAKEQRIIAPGVLKKVWVSSERNYYNYQSFSGTWYDFTILSAKFYSKKIEITKTSDRKPQKIEIYAHPNHLYNLDIIENAVKKALQNLHPLFGNYPYPTIIIAERPRYDNKLETVDNIIYLPENYAWIAKTSNNANDEFINYLFTKMIAKQYVQRLYLTQSQGFPVVVKSIPEYLALHFVQKDFGNTILEQHLKNLDDDYQKGISSASNQEIYWKQSDDYADYISESKGGLELYKLSKKQGAPVFLDKLRTFYSVNKDKKISAKDFTFLE</sequence>
<reference evidence="2 3" key="1">
    <citation type="submission" date="2016-11" db="EMBL/GenBank/DDBJ databases">
        <title>Whole genomes of Flavobacteriaceae.</title>
        <authorList>
            <person name="Stine C."/>
            <person name="Li C."/>
            <person name="Tadesse D."/>
        </authorList>
    </citation>
    <scope>NUCLEOTIDE SEQUENCE [LARGE SCALE GENOMIC DNA]</scope>
    <source>
        <strain evidence="2 3">CCUG 59446</strain>
    </source>
</reference>
<feature type="transmembrane region" description="Helical" evidence="1">
    <location>
        <begin position="407"/>
        <end position="431"/>
    </location>
</feature>
<feature type="transmembrane region" description="Helical" evidence="1">
    <location>
        <begin position="180"/>
        <end position="196"/>
    </location>
</feature>
<evidence type="ECO:0000256" key="1">
    <source>
        <dbReference type="SAM" id="Phobius"/>
    </source>
</evidence>
<gene>
    <name evidence="2" type="ORF">B0A75_18485</name>
</gene>
<evidence type="ECO:0000313" key="2">
    <source>
        <dbReference type="EMBL" id="OXA95857.1"/>
    </source>
</evidence>
<dbReference type="Proteomes" id="UP000198336">
    <property type="component" value="Unassembled WGS sequence"/>
</dbReference>
<keyword evidence="3" id="KW-1185">Reference proteome</keyword>
<feature type="transmembrane region" description="Helical" evidence="1">
    <location>
        <begin position="324"/>
        <end position="344"/>
    </location>
</feature>
<name>A0A226HNK2_9FLAO</name>
<feature type="transmembrane region" description="Helical" evidence="1">
    <location>
        <begin position="114"/>
        <end position="133"/>
    </location>
</feature>
<organism evidence="2 3">
    <name type="scientific">Flavobacterium oncorhynchi</name>
    <dbReference type="NCBI Taxonomy" id="728056"/>
    <lineage>
        <taxon>Bacteria</taxon>
        <taxon>Pseudomonadati</taxon>
        <taxon>Bacteroidota</taxon>
        <taxon>Flavobacteriia</taxon>
        <taxon>Flavobacteriales</taxon>
        <taxon>Flavobacteriaceae</taxon>
        <taxon>Flavobacterium</taxon>
    </lineage>
</organism>
<dbReference type="Gene3D" id="1.10.390.10">
    <property type="entry name" value="Neutral Protease Domain 2"/>
    <property type="match status" value="1"/>
</dbReference>
<feature type="transmembrane region" description="Helical" evidence="1">
    <location>
        <begin position="153"/>
        <end position="173"/>
    </location>
</feature>
<dbReference type="EMBL" id="MUHA01000029">
    <property type="protein sequence ID" value="OXA95857.1"/>
    <property type="molecule type" value="Genomic_DNA"/>
</dbReference>
<keyword evidence="1" id="KW-0472">Membrane</keyword>
<feature type="transmembrane region" description="Helical" evidence="1">
    <location>
        <begin position="364"/>
        <end position="381"/>
    </location>
</feature>
<dbReference type="AlphaFoldDB" id="A0A226HNK2"/>
<feature type="transmembrane region" description="Helical" evidence="1">
    <location>
        <begin position="475"/>
        <end position="494"/>
    </location>
</feature>
<feature type="transmembrane region" description="Helical" evidence="1">
    <location>
        <begin position="245"/>
        <end position="265"/>
    </location>
</feature>
<feature type="transmembrane region" description="Helical" evidence="1">
    <location>
        <begin position="60"/>
        <end position="80"/>
    </location>
</feature>
<feature type="transmembrane region" description="Helical" evidence="1">
    <location>
        <begin position="24"/>
        <end position="40"/>
    </location>
</feature>
<dbReference type="InterPro" id="IPR027268">
    <property type="entry name" value="Peptidase_M4/M1_CTD_sf"/>
</dbReference>
<evidence type="ECO:0000313" key="3">
    <source>
        <dbReference type="Proteomes" id="UP000198336"/>
    </source>
</evidence>
<feature type="transmembrane region" description="Helical" evidence="1">
    <location>
        <begin position="566"/>
        <end position="583"/>
    </location>
</feature>
<keyword evidence="1" id="KW-0812">Transmembrane</keyword>